<keyword evidence="2" id="KW-1185">Reference proteome</keyword>
<protein>
    <submittedName>
        <fullName evidence="1">Uncharacterized protein</fullName>
    </submittedName>
</protein>
<accession>A0ABR3MA76</accession>
<dbReference type="Proteomes" id="UP001558613">
    <property type="component" value="Unassembled WGS sequence"/>
</dbReference>
<evidence type="ECO:0000313" key="2">
    <source>
        <dbReference type="Proteomes" id="UP001558613"/>
    </source>
</evidence>
<gene>
    <name evidence="1" type="ORF">QQF64_007262</name>
</gene>
<dbReference type="EMBL" id="JAYMGO010000014">
    <property type="protein sequence ID" value="KAL1261997.1"/>
    <property type="molecule type" value="Genomic_DNA"/>
</dbReference>
<evidence type="ECO:0000313" key="1">
    <source>
        <dbReference type="EMBL" id="KAL1261997.1"/>
    </source>
</evidence>
<organism evidence="1 2">
    <name type="scientific">Cirrhinus molitorella</name>
    <name type="common">mud carp</name>
    <dbReference type="NCBI Taxonomy" id="172907"/>
    <lineage>
        <taxon>Eukaryota</taxon>
        <taxon>Metazoa</taxon>
        <taxon>Chordata</taxon>
        <taxon>Craniata</taxon>
        <taxon>Vertebrata</taxon>
        <taxon>Euteleostomi</taxon>
        <taxon>Actinopterygii</taxon>
        <taxon>Neopterygii</taxon>
        <taxon>Teleostei</taxon>
        <taxon>Ostariophysi</taxon>
        <taxon>Cypriniformes</taxon>
        <taxon>Cyprinidae</taxon>
        <taxon>Labeoninae</taxon>
        <taxon>Labeonini</taxon>
        <taxon>Cirrhinus</taxon>
    </lineage>
</organism>
<sequence>MSVYEYLRGNRSCLLGSEDEDGKNGELSRDAFICHTNPTAAWTHSFMKHGRKERGTGEKDGRGEECAALLIKGCCRSVF</sequence>
<name>A0ABR3MA76_9TELE</name>
<proteinExistence type="predicted"/>
<reference evidence="1 2" key="1">
    <citation type="submission" date="2023-09" db="EMBL/GenBank/DDBJ databases">
        <authorList>
            <person name="Wang M."/>
        </authorList>
    </citation>
    <scope>NUCLEOTIDE SEQUENCE [LARGE SCALE GENOMIC DNA]</scope>
    <source>
        <strain evidence="1">GT-2023</strain>
        <tissue evidence="1">Liver</tissue>
    </source>
</reference>
<comment type="caution">
    <text evidence="1">The sequence shown here is derived from an EMBL/GenBank/DDBJ whole genome shotgun (WGS) entry which is preliminary data.</text>
</comment>